<dbReference type="AlphaFoldDB" id="W9R5J5"/>
<proteinExistence type="predicted"/>
<protein>
    <submittedName>
        <fullName evidence="1">Uncharacterized protein</fullName>
    </submittedName>
</protein>
<name>W9R5J5_9ROSA</name>
<evidence type="ECO:0000313" key="2">
    <source>
        <dbReference type="Proteomes" id="UP000030645"/>
    </source>
</evidence>
<evidence type="ECO:0000313" key="1">
    <source>
        <dbReference type="EMBL" id="EXB71067.1"/>
    </source>
</evidence>
<organism evidence="1 2">
    <name type="scientific">Morus notabilis</name>
    <dbReference type="NCBI Taxonomy" id="981085"/>
    <lineage>
        <taxon>Eukaryota</taxon>
        <taxon>Viridiplantae</taxon>
        <taxon>Streptophyta</taxon>
        <taxon>Embryophyta</taxon>
        <taxon>Tracheophyta</taxon>
        <taxon>Spermatophyta</taxon>
        <taxon>Magnoliopsida</taxon>
        <taxon>eudicotyledons</taxon>
        <taxon>Gunneridae</taxon>
        <taxon>Pentapetalae</taxon>
        <taxon>rosids</taxon>
        <taxon>fabids</taxon>
        <taxon>Rosales</taxon>
        <taxon>Moraceae</taxon>
        <taxon>Moreae</taxon>
        <taxon>Morus</taxon>
    </lineage>
</organism>
<sequence>MYFTPYMGIRNGELLALSSGRGVGVNLFVTLIRALIKNSKFVAKHLHNLNNKNSSASSLVLAQSGNLLWT</sequence>
<dbReference type="Proteomes" id="UP000030645">
    <property type="component" value="Unassembled WGS sequence"/>
</dbReference>
<dbReference type="EMBL" id="KE344612">
    <property type="protein sequence ID" value="EXB71067.1"/>
    <property type="molecule type" value="Genomic_DNA"/>
</dbReference>
<keyword evidence="2" id="KW-1185">Reference proteome</keyword>
<reference evidence="2" key="1">
    <citation type="submission" date="2013-01" db="EMBL/GenBank/DDBJ databases">
        <title>Draft Genome Sequence of a Mulberry Tree, Morus notabilis C.K. Schneid.</title>
        <authorList>
            <person name="He N."/>
            <person name="Zhao S."/>
        </authorList>
    </citation>
    <scope>NUCLEOTIDE SEQUENCE</scope>
</reference>
<accession>W9R5J5</accession>
<gene>
    <name evidence="1" type="ORF">L484_004202</name>
</gene>